<feature type="transmembrane region" description="Helical" evidence="10">
    <location>
        <begin position="41"/>
        <end position="63"/>
    </location>
</feature>
<dbReference type="InterPro" id="IPR011527">
    <property type="entry name" value="ABC1_TM_dom"/>
</dbReference>
<evidence type="ECO:0000256" key="9">
    <source>
        <dbReference type="SAM" id="MobiDB-lite"/>
    </source>
</evidence>
<dbReference type="GO" id="GO:0016887">
    <property type="term" value="F:ATP hydrolysis activity"/>
    <property type="evidence" value="ECO:0007669"/>
    <property type="project" value="InterPro"/>
</dbReference>
<evidence type="ECO:0000256" key="5">
    <source>
        <dbReference type="ARBA" id="ARBA00022741"/>
    </source>
</evidence>
<dbReference type="CDD" id="cd03246">
    <property type="entry name" value="ABCC_Protease_Secretion"/>
    <property type="match status" value="1"/>
</dbReference>
<keyword evidence="5" id="KW-0547">Nucleotide-binding</keyword>
<dbReference type="AlphaFoldDB" id="A0A318KS51"/>
<dbReference type="Pfam" id="PF00664">
    <property type="entry name" value="ABC_membrane"/>
    <property type="match status" value="1"/>
</dbReference>
<evidence type="ECO:0000256" key="1">
    <source>
        <dbReference type="ARBA" id="ARBA00004651"/>
    </source>
</evidence>
<dbReference type="InterPro" id="IPR010128">
    <property type="entry name" value="ATPase_T1SS_PrtD-like"/>
</dbReference>
<feature type="region of interest" description="Disordered" evidence="9">
    <location>
        <begin position="590"/>
        <end position="625"/>
    </location>
</feature>
<dbReference type="RefSeq" id="WP_245906910.1">
    <property type="nucleotide sequence ID" value="NZ_QJKI01000028.1"/>
</dbReference>
<organism evidence="13 14">
    <name type="scientific">Rivihabitans pingtungensis</name>
    <dbReference type="NCBI Taxonomy" id="1054498"/>
    <lineage>
        <taxon>Bacteria</taxon>
        <taxon>Pseudomonadati</taxon>
        <taxon>Pseudomonadota</taxon>
        <taxon>Betaproteobacteria</taxon>
        <taxon>Neisseriales</taxon>
        <taxon>Aquaspirillaceae</taxon>
        <taxon>Rivihabitans</taxon>
    </lineage>
</organism>
<evidence type="ECO:0000256" key="2">
    <source>
        <dbReference type="ARBA" id="ARBA00022448"/>
    </source>
</evidence>
<dbReference type="GO" id="GO:0005524">
    <property type="term" value="F:ATP binding"/>
    <property type="evidence" value="ECO:0007669"/>
    <property type="project" value="UniProtKB-KW"/>
</dbReference>
<dbReference type="InterPro" id="IPR027417">
    <property type="entry name" value="P-loop_NTPase"/>
</dbReference>
<evidence type="ECO:0000313" key="13">
    <source>
        <dbReference type="EMBL" id="PXX75078.1"/>
    </source>
</evidence>
<comment type="subcellular location">
    <subcellularLocation>
        <location evidence="1">Cell membrane</location>
        <topology evidence="1">Multi-pass membrane protein</topology>
    </subcellularLocation>
</comment>
<dbReference type="SUPFAM" id="SSF90123">
    <property type="entry name" value="ABC transporter transmembrane region"/>
    <property type="match status" value="1"/>
</dbReference>
<keyword evidence="6 13" id="KW-0067">ATP-binding</keyword>
<sequence length="625" mass="67831">MSWACCPTFTALANSIDTPMKKHLTPRTELAETLYGFRKTFYQLGAFSFVINLLGLMPSIYMLQVYDRVLASSNETTLLMLTLMTLGLYGLMELLELARSSVLIRVGNKLDMQLNQRVFTASFERNLKRAGGNPAQAMTDLTNVRQFLTGNGLFAFFDAPWMPIYLLVCFMFHPLLGLFVLIGALMLFGLAYLTEVSTRKPLADANQAAMISNAFANNNLRNAEVIEAMGMLPAIRERWFAFHRRILDNQTLASDRAARISVMTKFVRISMQSLILGLGALLVIEGKLTPGMMIACSILMGKSLQPVELAIGTWKQLLSARTSYTRLDELLKEAPPRGVGMPLPAPAGNMTVEGVIAVPPGGQHAVVRGLSMAMNAGDVVGVIGPSASGKSTLARLLVGVWPAQAGKVRLDGADIFQWNKDELGPWIGYLPQDIELFEGTIAENIARFGKIDSEQVISAAQRAGVHDMILRFPQGYDTRLGLDGSMLSGGQKQRIGLARAIYGNPSLIVLDEPNSNLDDVGEAALVRTVMDLKARGKTVVLITHRTSIINAVDKLLVMREGELVAYGPRDQVLAHLMQQQQQANAQAQAAAQAQAQAQQAAHAQQQMAAPAAPAVPATPAQDAAE</sequence>
<keyword evidence="2" id="KW-0813">Transport</keyword>
<evidence type="ECO:0000313" key="14">
    <source>
        <dbReference type="Proteomes" id="UP000247555"/>
    </source>
</evidence>
<dbReference type="GO" id="GO:0006508">
    <property type="term" value="P:proteolysis"/>
    <property type="evidence" value="ECO:0007669"/>
    <property type="project" value="UniProtKB-KW"/>
</dbReference>
<dbReference type="FunFam" id="1.20.1560.10:FF:000109">
    <property type="entry name" value="Alkaline protease secretion ATP-binding protein aprD"/>
    <property type="match status" value="1"/>
</dbReference>
<proteinExistence type="predicted"/>
<dbReference type="SMART" id="SM00382">
    <property type="entry name" value="AAA"/>
    <property type="match status" value="1"/>
</dbReference>
<gene>
    <name evidence="13" type="ORF">DFR34_12818</name>
</gene>
<dbReference type="InterPro" id="IPR003593">
    <property type="entry name" value="AAA+_ATPase"/>
</dbReference>
<dbReference type="GO" id="GO:0140359">
    <property type="term" value="F:ABC-type transporter activity"/>
    <property type="evidence" value="ECO:0007669"/>
    <property type="project" value="InterPro"/>
</dbReference>
<dbReference type="PANTHER" id="PTHR24221">
    <property type="entry name" value="ATP-BINDING CASSETTE SUB-FAMILY B"/>
    <property type="match status" value="1"/>
</dbReference>
<evidence type="ECO:0000256" key="3">
    <source>
        <dbReference type="ARBA" id="ARBA00022475"/>
    </source>
</evidence>
<feature type="transmembrane region" description="Helical" evidence="10">
    <location>
        <begin position="75"/>
        <end position="92"/>
    </location>
</feature>
<evidence type="ECO:0000256" key="10">
    <source>
        <dbReference type="SAM" id="Phobius"/>
    </source>
</evidence>
<protein>
    <submittedName>
        <fullName evidence="13">ATP-binding cassette subfamily C exporter for protease/lipase</fullName>
    </submittedName>
</protein>
<dbReference type="GO" id="GO:0034040">
    <property type="term" value="F:ATPase-coupled lipid transmembrane transporter activity"/>
    <property type="evidence" value="ECO:0007669"/>
    <property type="project" value="TreeGrafter"/>
</dbReference>
<feature type="domain" description="ABC transmembrane type-1" evidence="12">
    <location>
        <begin position="46"/>
        <end position="319"/>
    </location>
</feature>
<keyword evidence="14" id="KW-1185">Reference proteome</keyword>
<dbReference type="PROSITE" id="PS00211">
    <property type="entry name" value="ABC_TRANSPORTER_1"/>
    <property type="match status" value="1"/>
</dbReference>
<dbReference type="EMBL" id="QJKI01000028">
    <property type="protein sequence ID" value="PXX75078.1"/>
    <property type="molecule type" value="Genomic_DNA"/>
</dbReference>
<dbReference type="InterPro" id="IPR017871">
    <property type="entry name" value="ABC_transporter-like_CS"/>
</dbReference>
<dbReference type="GO" id="GO:0005886">
    <property type="term" value="C:plasma membrane"/>
    <property type="evidence" value="ECO:0007669"/>
    <property type="project" value="UniProtKB-SubCell"/>
</dbReference>
<feature type="transmembrane region" description="Helical" evidence="10">
    <location>
        <begin position="164"/>
        <end position="193"/>
    </location>
</feature>
<dbReference type="GO" id="GO:0030256">
    <property type="term" value="C:type I protein secretion system complex"/>
    <property type="evidence" value="ECO:0007669"/>
    <property type="project" value="InterPro"/>
</dbReference>
<reference evidence="13 14" key="1">
    <citation type="submission" date="2018-05" db="EMBL/GenBank/DDBJ databases">
        <title>Genomic Encyclopedia of Type Strains, Phase IV (KMG-IV): sequencing the most valuable type-strain genomes for metagenomic binning, comparative biology and taxonomic classification.</title>
        <authorList>
            <person name="Goeker M."/>
        </authorList>
    </citation>
    <scope>NUCLEOTIDE SEQUENCE [LARGE SCALE GENOMIC DNA]</scope>
    <source>
        <strain evidence="13 14">DSM 29661</strain>
    </source>
</reference>
<dbReference type="PROSITE" id="PS50929">
    <property type="entry name" value="ABC_TM1F"/>
    <property type="match status" value="1"/>
</dbReference>
<name>A0A318KS51_9NEIS</name>
<accession>A0A318KS51</accession>
<feature type="domain" description="ABC transporter" evidence="11">
    <location>
        <begin position="350"/>
        <end position="585"/>
    </location>
</feature>
<dbReference type="NCBIfam" id="TIGR01842">
    <property type="entry name" value="type_I_sec_PrtD"/>
    <property type="match status" value="1"/>
</dbReference>
<evidence type="ECO:0000256" key="7">
    <source>
        <dbReference type="ARBA" id="ARBA00022989"/>
    </source>
</evidence>
<evidence type="ECO:0000256" key="6">
    <source>
        <dbReference type="ARBA" id="ARBA00022840"/>
    </source>
</evidence>
<keyword evidence="13" id="KW-0645">Protease</keyword>
<dbReference type="PANTHER" id="PTHR24221:SF248">
    <property type="entry name" value="ABC TRANSPORTER TRANSMEMBRANE REGION"/>
    <property type="match status" value="1"/>
</dbReference>
<dbReference type="CDD" id="cd18586">
    <property type="entry name" value="ABC_6TM_PrtD_like"/>
    <property type="match status" value="1"/>
</dbReference>
<evidence type="ECO:0000256" key="4">
    <source>
        <dbReference type="ARBA" id="ARBA00022692"/>
    </source>
</evidence>
<dbReference type="GO" id="GO:0008233">
    <property type="term" value="F:peptidase activity"/>
    <property type="evidence" value="ECO:0007669"/>
    <property type="project" value="UniProtKB-KW"/>
</dbReference>
<evidence type="ECO:0000259" key="11">
    <source>
        <dbReference type="PROSITE" id="PS50893"/>
    </source>
</evidence>
<feature type="transmembrane region" description="Helical" evidence="10">
    <location>
        <begin position="266"/>
        <end position="284"/>
    </location>
</feature>
<dbReference type="FunFam" id="3.40.50.300:FF:001444">
    <property type="entry name" value="ABC transporter ATP-binding protein"/>
    <property type="match status" value="1"/>
</dbReference>
<comment type="caution">
    <text evidence="13">The sequence shown here is derived from an EMBL/GenBank/DDBJ whole genome shotgun (WGS) entry which is preliminary data.</text>
</comment>
<dbReference type="Proteomes" id="UP000247555">
    <property type="component" value="Unassembled WGS sequence"/>
</dbReference>
<dbReference type="PROSITE" id="PS50893">
    <property type="entry name" value="ABC_TRANSPORTER_2"/>
    <property type="match status" value="1"/>
</dbReference>
<dbReference type="SUPFAM" id="SSF52540">
    <property type="entry name" value="P-loop containing nucleoside triphosphate hydrolases"/>
    <property type="match status" value="1"/>
</dbReference>
<dbReference type="InterPro" id="IPR039421">
    <property type="entry name" value="Type_1_exporter"/>
</dbReference>
<keyword evidence="8 10" id="KW-0472">Membrane</keyword>
<dbReference type="InterPro" id="IPR036640">
    <property type="entry name" value="ABC1_TM_sf"/>
</dbReference>
<keyword evidence="13" id="KW-0378">Hydrolase</keyword>
<dbReference type="InterPro" id="IPR047957">
    <property type="entry name" value="ABC_AprD-like_6TM"/>
</dbReference>
<dbReference type="Pfam" id="PF00005">
    <property type="entry name" value="ABC_tran"/>
    <property type="match status" value="1"/>
</dbReference>
<dbReference type="Gene3D" id="1.20.1560.10">
    <property type="entry name" value="ABC transporter type 1, transmembrane domain"/>
    <property type="match status" value="1"/>
</dbReference>
<dbReference type="GO" id="GO:0030253">
    <property type="term" value="P:protein secretion by the type I secretion system"/>
    <property type="evidence" value="ECO:0007669"/>
    <property type="project" value="InterPro"/>
</dbReference>
<dbReference type="InterPro" id="IPR003439">
    <property type="entry name" value="ABC_transporter-like_ATP-bd"/>
</dbReference>
<keyword evidence="4 10" id="KW-0812">Transmembrane</keyword>
<keyword evidence="7 10" id="KW-1133">Transmembrane helix</keyword>
<keyword evidence="3" id="KW-1003">Cell membrane</keyword>
<dbReference type="Gene3D" id="3.40.50.300">
    <property type="entry name" value="P-loop containing nucleotide triphosphate hydrolases"/>
    <property type="match status" value="1"/>
</dbReference>
<evidence type="ECO:0000259" key="12">
    <source>
        <dbReference type="PROSITE" id="PS50929"/>
    </source>
</evidence>
<evidence type="ECO:0000256" key="8">
    <source>
        <dbReference type="ARBA" id="ARBA00023136"/>
    </source>
</evidence>